<name>A0ABR4NXB7_9SACH</name>
<organism evidence="1 2">
    <name type="scientific">Nakaseomyces bracarensis</name>
    <dbReference type="NCBI Taxonomy" id="273131"/>
    <lineage>
        <taxon>Eukaryota</taxon>
        <taxon>Fungi</taxon>
        <taxon>Dikarya</taxon>
        <taxon>Ascomycota</taxon>
        <taxon>Saccharomycotina</taxon>
        <taxon>Saccharomycetes</taxon>
        <taxon>Saccharomycetales</taxon>
        <taxon>Saccharomycetaceae</taxon>
        <taxon>Nakaseomyces</taxon>
    </lineage>
</organism>
<proteinExistence type="predicted"/>
<evidence type="ECO:0000313" key="1">
    <source>
        <dbReference type="EMBL" id="KAL3233487.1"/>
    </source>
</evidence>
<comment type="caution">
    <text evidence="1">The sequence shown here is derived from an EMBL/GenBank/DDBJ whole genome shotgun (WGS) entry which is preliminary data.</text>
</comment>
<accession>A0ABR4NXB7</accession>
<protein>
    <submittedName>
        <fullName evidence="1">Uncharacterized protein</fullName>
    </submittedName>
</protein>
<gene>
    <name evidence="1" type="ORF">RNJ44_03527</name>
</gene>
<dbReference type="Proteomes" id="UP001623330">
    <property type="component" value="Unassembled WGS sequence"/>
</dbReference>
<evidence type="ECO:0000313" key="2">
    <source>
        <dbReference type="Proteomes" id="UP001623330"/>
    </source>
</evidence>
<reference evidence="1 2" key="1">
    <citation type="submission" date="2024-05" db="EMBL/GenBank/DDBJ databases">
        <title>Long read based assembly of the Candida bracarensis genome reveals expanded adhesin content.</title>
        <authorList>
            <person name="Marcet-Houben M."/>
            <person name="Ksiezopolska E."/>
            <person name="Gabaldon T."/>
        </authorList>
    </citation>
    <scope>NUCLEOTIDE SEQUENCE [LARGE SCALE GENOMIC DNA]</scope>
    <source>
        <strain evidence="1 2">CBM6</strain>
    </source>
</reference>
<dbReference type="EMBL" id="JBEVYD010000004">
    <property type="protein sequence ID" value="KAL3233487.1"/>
    <property type="molecule type" value="Genomic_DNA"/>
</dbReference>
<keyword evidence="2" id="KW-1185">Reference proteome</keyword>
<sequence length="260" mass="30347">MYMIDENEKYKCSVDLTNVNGIKSDIGKHRLTTLQDINQNKLQGKSRTTLVNIKNSSPGKKYGKQFNLESDIILPSDFEPPSPSLSKTLTYSNTKEKNIIMVGNEPLFLTIESPKLDIDIPPFYKRYEYDNRIAELGDIDALNIALCREMKGEIMFESELEYIEKKTILIKWYDYILFYGLGIDRIGYFELDYKRNEFLNAPWSYYTKNRIQNEYQEECSSSTNTNLSYSKDSEINYTSNRGGTSQRSRFSSLRELFSWV</sequence>